<organism evidence="2">
    <name type="scientific">marine sediment metagenome</name>
    <dbReference type="NCBI Taxonomy" id="412755"/>
    <lineage>
        <taxon>unclassified sequences</taxon>
        <taxon>metagenomes</taxon>
        <taxon>ecological metagenomes</taxon>
    </lineage>
</organism>
<evidence type="ECO:0000256" key="1">
    <source>
        <dbReference type="SAM" id="MobiDB-lite"/>
    </source>
</evidence>
<name>X1PJ74_9ZZZZ</name>
<comment type="caution">
    <text evidence="2">The sequence shown here is derived from an EMBL/GenBank/DDBJ whole genome shotgun (WGS) entry which is preliminary data.</text>
</comment>
<dbReference type="AlphaFoldDB" id="X1PJ74"/>
<dbReference type="EMBL" id="BARV01015472">
    <property type="protein sequence ID" value="GAI30924.1"/>
    <property type="molecule type" value="Genomic_DNA"/>
</dbReference>
<reference evidence="2" key="1">
    <citation type="journal article" date="2014" name="Front. Microbiol.">
        <title>High frequency of phylogenetically diverse reductive dehalogenase-homologous genes in deep subseafloor sedimentary metagenomes.</title>
        <authorList>
            <person name="Kawai M."/>
            <person name="Futagami T."/>
            <person name="Toyoda A."/>
            <person name="Takaki Y."/>
            <person name="Nishi S."/>
            <person name="Hori S."/>
            <person name="Arai W."/>
            <person name="Tsubouchi T."/>
            <person name="Morono Y."/>
            <person name="Uchiyama I."/>
            <person name="Ito T."/>
            <person name="Fujiyama A."/>
            <person name="Inagaki F."/>
            <person name="Takami H."/>
        </authorList>
    </citation>
    <scope>NUCLEOTIDE SEQUENCE</scope>
    <source>
        <strain evidence="2">Expedition CK06-06</strain>
    </source>
</reference>
<accession>X1PJ74</accession>
<protein>
    <submittedName>
        <fullName evidence="2">Uncharacterized protein</fullName>
    </submittedName>
</protein>
<proteinExistence type="predicted"/>
<evidence type="ECO:0000313" key="2">
    <source>
        <dbReference type="EMBL" id="GAI30924.1"/>
    </source>
</evidence>
<gene>
    <name evidence="2" type="ORF">S06H3_26730</name>
</gene>
<feature type="non-terminal residue" evidence="2">
    <location>
        <position position="1"/>
    </location>
</feature>
<feature type="compositionally biased region" description="Polar residues" evidence="1">
    <location>
        <begin position="7"/>
        <end position="19"/>
    </location>
</feature>
<sequence length="42" mass="4275">FHAGISGINSPHAFTNNSPGIKAGGGIIKARDNCQPAQNQQG</sequence>
<feature type="region of interest" description="Disordered" evidence="1">
    <location>
        <begin position="1"/>
        <end position="27"/>
    </location>
</feature>